<dbReference type="Proteomes" id="UP000078541">
    <property type="component" value="Unassembled WGS sequence"/>
</dbReference>
<name>A0A195FRY5_9HYME</name>
<evidence type="ECO:0000313" key="1">
    <source>
        <dbReference type="EMBL" id="KYN43370.1"/>
    </source>
</evidence>
<protein>
    <submittedName>
        <fullName evidence="1">Uncharacterized protein</fullName>
    </submittedName>
</protein>
<evidence type="ECO:0000313" key="2">
    <source>
        <dbReference type="Proteomes" id="UP000078541"/>
    </source>
</evidence>
<proteinExistence type="predicted"/>
<accession>A0A195FRY5</accession>
<reference evidence="1 2" key="1">
    <citation type="submission" date="2016-03" db="EMBL/GenBank/DDBJ databases">
        <title>Trachymyrmex septentrionalis WGS genome.</title>
        <authorList>
            <person name="Nygaard S."/>
            <person name="Hu H."/>
            <person name="Boomsma J."/>
            <person name="Zhang G."/>
        </authorList>
    </citation>
    <scope>NUCLEOTIDE SEQUENCE [LARGE SCALE GENOMIC DNA]</scope>
    <source>
        <strain evidence="1">Tsep2-gDNA-1</strain>
        <tissue evidence="1">Whole body</tissue>
    </source>
</reference>
<gene>
    <name evidence="1" type="ORF">ALC56_02096</name>
</gene>
<organism evidence="1 2">
    <name type="scientific">Trachymyrmex septentrionalis</name>
    <dbReference type="NCBI Taxonomy" id="34720"/>
    <lineage>
        <taxon>Eukaryota</taxon>
        <taxon>Metazoa</taxon>
        <taxon>Ecdysozoa</taxon>
        <taxon>Arthropoda</taxon>
        <taxon>Hexapoda</taxon>
        <taxon>Insecta</taxon>
        <taxon>Pterygota</taxon>
        <taxon>Neoptera</taxon>
        <taxon>Endopterygota</taxon>
        <taxon>Hymenoptera</taxon>
        <taxon>Apocrita</taxon>
        <taxon>Aculeata</taxon>
        <taxon>Formicoidea</taxon>
        <taxon>Formicidae</taxon>
        <taxon>Myrmicinae</taxon>
        <taxon>Trachymyrmex</taxon>
    </lineage>
</organism>
<sequence length="46" mass="5115">GLGFPHGHRIRTTPVLNLPFRLLLPLSSATPTAEASLREYSENREV</sequence>
<dbReference type="EMBL" id="KQ981280">
    <property type="protein sequence ID" value="KYN43370.1"/>
    <property type="molecule type" value="Genomic_DNA"/>
</dbReference>
<feature type="non-terminal residue" evidence="1">
    <location>
        <position position="1"/>
    </location>
</feature>
<keyword evidence="2" id="KW-1185">Reference proteome</keyword>
<dbReference type="AlphaFoldDB" id="A0A195FRY5"/>